<evidence type="ECO:0000313" key="2">
    <source>
        <dbReference type="EMBL" id="KAK4042876.1"/>
    </source>
</evidence>
<keyword evidence="3" id="KW-1185">Reference proteome</keyword>
<name>A0AAN6SUS7_9PEZI</name>
<evidence type="ECO:0000313" key="3">
    <source>
        <dbReference type="Proteomes" id="UP001303115"/>
    </source>
</evidence>
<proteinExistence type="predicted"/>
<dbReference type="EMBL" id="MU854334">
    <property type="protein sequence ID" value="KAK4042876.1"/>
    <property type="molecule type" value="Genomic_DNA"/>
</dbReference>
<protein>
    <submittedName>
        <fullName evidence="2">Alpha/Beta hydrolase protein</fullName>
    </submittedName>
</protein>
<reference evidence="3" key="1">
    <citation type="journal article" date="2023" name="Mol. Phylogenet. Evol.">
        <title>Genome-scale phylogeny and comparative genomics of the fungal order Sordariales.</title>
        <authorList>
            <person name="Hensen N."/>
            <person name="Bonometti L."/>
            <person name="Westerberg I."/>
            <person name="Brannstrom I.O."/>
            <person name="Guillou S."/>
            <person name="Cros-Aarteil S."/>
            <person name="Calhoun S."/>
            <person name="Haridas S."/>
            <person name="Kuo A."/>
            <person name="Mondo S."/>
            <person name="Pangilinan J."/>
            <person name="Riley R."/>
            <person name="LaButti K."/>
            <person name="Andreopoulos B."/>
            <person name="Lipzen A."/>
            <person name="Chen C."/>
            <person name="Yan M."/>
            <person name="Daum C."/>
            <person name="Ng V."/>
            <person name="Clum A."/>
            <person name="Steindorff A."/>
            <person name="Ohm R.A."/>
            <person name="Martin F."/>
            <person name="Silar P."/>
            <person name="Natvig D.O."/>
            <person name="Lalanne C."/>
            <person name="Gautier V."/>
            <person name="Ament-Velasquez S.L."/>
            <person name="Kruys A."/>
            <person name="Hutchinson M.I."/>
            <person name="Powell A.J."/>
            <person name="Barry K."/>
            <person name="Miller A.N."/>
            <person name="Grigoriev I.V."/>
            <person name="Debuchy R."/>
            <person name="Gladieux P."/>
            <person name="Hiltunen Thoren M."/>
            <person name="Johannesson H."/>
        </authorList>
    </citation>
    <scope>NUCLEOTIDE SEQUENCE [LARGE SCALE GENOMIC DNA]</scope>
    <source>
        <strain evidence="3">CBS 284.82</strain>
    </source>
</reference>
<organism evidence="2 3">
    <name type="scientific">Parachaetomium inaequale</name>
    <dbReference type="NCBI Taxonomy" id="2588326"/>
    <lineage>
        <taxon>Eukaryota</taxon>
        <taxon>Fungi</taxon>
        <taxon>Dikarya</taxon>
        <taxon>Ascomycota</taxon>
        <taxon>Pezizomycotina</taxon>
        <taxon>Sordariomycetes</taxon>
        <taxon>Sordariomycetidae</taxon>
        <taxon>Sordariales</taxon>
        <taxon>Chaetomiaceae</taxon>
        <taxon>Parachaetomium</taxon>
    </lineage>
</organism>
<dbReference type="Proteomes" id="UP001303115">
    <property type="component" value="Unassembled WGS sequence"/>
</dbReference>
<dbReference type="Gene3D" id="3.40.50.1820">
    <property type="entry name" value="alpha/beta hydrolase"/>
    <property type="match status" value="1"/>
</dbReference>
<dbReference type="GO" id="GO:0016787">
    <property type="term" value="F:hydrolase activity"/>
    <property type="evidence" value="ECO:0007669"/>
    <property type="project" value="UniProtKB-KW"/>
</dbReference>
<gene>
    <name evidence="2" type="ORF">C8A01DRAFT_32973</name>
</gene>
<dbReference type="InterPro" id="IPR022742">
    <property type="entry name" value="Hydrolase_4"/>
</dbReference>
<accession>A0AAN6SUS7</accession>
<dbReference type="InterPro" id="IPR029058">
    <property type="entry name" value="AB_hydrolase_fold"/>
</dbReference>
<dbReference type="Pfam" id="PF12146">
    <property type="entry name" value="Hydrolase_4"/>
    <property type="match status" value="1"/>
</dbReference>
<keyword evidence="2" id="KW-0378">Hydrolase</keyword>
<comment type="caution">
    <text evidence="2">The sequence shown here is derived from an EMBL/GenBank/DDBJ whole genome shotgun (WGS) entry which is preliminary data.</text>
</comment>
<dbReference type="InterPro" id="IPR051044">
    <property type="entry name" value="MAG_DAG_Lipase"/>
</dbReference>
<sequence length="308" mass="33899">MVVEKEGTFEVNGHSLYTKSWLPDGPPKAKLIFIHGFSDHLGRYHAFFLALAARGIAVHGVDQRGWGRSVTKPAHKGLTGPTTQVLADMAAFITSHLPPAAGAADPPVFVMGHSMGGGQVLTLACHPDYQESVVRPVRGWLLEAPFISFSPEEQPSALKVFAGRLAGKLLPHHQLKHDIVPEHLTRDPEVRKSILADELMHNTGTLEGLAGLLDRTAALASGEVRPQKGGALRSLWLGHGTRDKTTWFEASKKYFDECTGEVKDREFKAYEGWYHQLHADGPESEQFYKDVGDWILARCEGERAEAKL</sequence>
<dbReference type="SUPFAM" id="SSF53474">
    <property type="entry name" value="alpha/beta-Hydrolases"/>
    <property type="match status" value="1"/>
</dbReference>
<dbReference type="AlphaFoldDB" id="A0AAN6SUS7"/>
<dbReference type="PANTHER" id="PTHR11614">
    <property type="entry name" value="PHOSPHOLIPASE-RELATED"/>
    <property type="match status" value="1"/>
</dbReference>
<evidence type="ECO:0000259" key="1">
    <source>
        <dbReference type="Pfam" id="PF12146"/>
    </source>
</evidence>
<dbReference type="FunFam" id="3.40.50.1820:FF:000255">
    <property type="entry name" value="Alpha/beta hydrolase, putative"/>
    <property type="match status" value="1"/>
</dbReference>
<feature type="domain" description="Serine aminopeptidase S33" evidence="1">
    <location>
        <begin position="26"/>
        <end position="280"/>
    </location>
</feature>